<name>A0A2N5DS48_9CAUL</name>
<protein>
    <submittedName>
        <fullName evidence="2">Uncharacterized protein</fullName>
    </submittedName>
</protein>
<keyword evidence="1" id="KW-0472">Membrane</keyword>
<comment type="caution">
    <text evidence="2">The sequence shown here is derived from an EMBL/GenBank/DDBJ whole genome shotgun (WGS) entry which is preliminary data.</text>
</comment>
<evidence type="ECO:0000256" key="1">
    <source>
        <dbReference type="SAM" id="Phobius"/>
    </source>
</evidence>
<evidence type="ECO:0000313" key="2">
    <source>
        <dbReference type="EMBL" id="PLR28872.1"/>
    </source>
</evidence>
<gene>
    <name evidence="2" type="ORF">SGCZBJ_00040</name>
</gene>
<dbReference type="AlphaFoldDB" id="A0A2N5DS48"/>
<feature type="transmembrane region" description="Helical" evidence="1">
    <location>
        <begin position="43"/>
        <end position="60"/>
    </location>
</feature>
<evidence type="ECO:0000313" key="3">
    <source>
        <dbReference type="Proteomes" id="UP000234479"/>
    </source>
</evidence>
<keyword evidence="1" id="KW-1133">Transmembrane helix</keyword>
<keyword evidence="1" id="KW-0812">Transmembrane</keyword>
<dbReference type="EMBL" id="PJRS01000001">
    <property type="protein sequence ID" value="PLR28872.1"/>
    <property type="molecule type" value="Genomic_DNA"/>
</dbReference>
<organism evidence="2 3">
    <name type="scientific">Caulobacter zeae</name>
    <dbReference type="NCBI Taxonomy" id="2055137"/>
    <lineage>
        <taxon>Bacteria</taxon>
        <taxon>Pseudomonadati</taxon>
        <taxon>Pseudomonadota</taxon>
        <taxon>Alphaproteobacteria</taxon>
        <taxon>Caulobacterales</taxon>
        <taxon>Caulobacteraceae</taxon>
        <taxon>Caulobacter</taxon>
    </lineage>
</organism>
<proteinExistence type="predicted"/>
<reference evidence="2 3" key="1">
    <citation type="submission" date="2017-12" db="EMBL/GenBank/DDBJ databases">
        <title>The genome sequence of Caulobacter sp. 410.</title>
        <authorList>
            <person name="Gao J."/>
            <person name="Mao X."/>
            <person name="Sun J."/>
        </authorList>
    </citation>
    <scope>NUCLEOTIDE SEQUENCE [LARGE SCALE GENOMIC DNA]</scope>
    <source>
        <strain evidence="2 3">410</strain>
    </source>
</reference>
<sequence length="63" mass="7096">MNIGLRLFVMSQIRPDKRLPPFALRLPDDVFTPAGRKARTTTLYINVTVFALFVLVALLGPPR</sequence>
<keyword evidence="3" id="KW-1185">Reference proteome</keyword>
<accession>A0A2N5DS48</accession>
<dbReference type="Proteomes" id="UP000234479">
    <property type="component" value="Unassembled WGS sequence"/>
</dbReference>